<dbReference type="HOGENOM" id="CLU_182002_0_0_11"/>
<dbReference type="Proteomes" id="UP000002213">
    <property type="component" value="Chromosome"/>
</dbReference>
<accession>C6WP66</accession>
<dbReference type="STRING" id="446462.Amir_4739"/>
<sequence length="98" mass="9799">MAGFEVDPAVLRGAADVAAQAAGVVRGLGLERVAELADALPGAESGGTARTLGPRWAGSADVWAGAVDSYATGLVAAADDYEGQDAEARLAVERSGER</sequence>
<dbReference type="RefSeq" id="WP_015803455.1">
    <property type="nucleotide sequence ID" value="NC_013093.1"/>
</dbReference>
<dbReference type="SUPFAM" id="SSF140453">
    <property type="entry name" value="EsxAB dimer-like"/>
    <property type="match status" value="1"/>
</dbReference>
<protein>
    <recommendedName>
        <fullName evidence="3">Excreted virulence factor EspC, type VII ESX diderm</fullName>
    </recommendedName>
</protein>
<evidence type="ECO:0000313" key="2">
    <source>
        <dbReference type="Proteomes" id="UP000002213"/>
    </source>
</evidence>
<gene>
    <name evidence="1" type="ordered locus">Amir_4739</name>
</gene>
<reference evidence="1 2" key="1">
    <citation type="journal article" date="2009" name="Stand. Genomic Sci.">
        <title>Complete genome sequence of Actinosynnema mirum type strain (101).</title>
        <authorList>
            <person name="Land M."/>
            <person name="Lapidus A."/>
            <person name="Mayilraj S."/>
            <person name="Chen F."/>
            <person name="Copeland A."/>
            <person name="Del Rio T.G."/>
            <person name="Nolan M."/>
            <person name="Lucas S."/>
            <person name="Tice H."/>
            <person name="Cheng J.F."/>
            <person name="Chertkov O."/>
            <person name="Bruce D."/>
            <person name="Goodwin L."/>
            <person name="Pitluck S."/>
            <person name="Rohde M."/>
            <person name="Goker M."/>
            <person name="Pati A."/>
            <person name="Ivanova N."/>
            <person name="Mavromatis K."/>
            <person name="Chen A."/>
            <person name="Palaniappan K."/>
            <person name="Hauser L."/>
            <person name="Chang Y.J."/>
            <person name="Jeffries C.C."/>
            <person name="Brettin T."/>
            <person name="Detter J.C."/>
            <person name="Han C."/>
            <person name="Chain P."/>
            <person name="Tindall B.J."/>
            <person name="Bristow J."/>
            <person name="Eisen J.A."/>
            <person name="Markowitz V."/>
            <person name="Hugenholtz P."/>
            <person name="Kyrpides N.C."/>
            <person name="Klenk H.P."/>
        </authorList>
    </citation>
    <scope>NUCLEOTIDE SEQUENCE [LARGE SCALE GENOMIC DNA]</scope>
    <source>
        <strain evidence="2">ATCC 29888 / DSM 43827 / JCM 3225 / NBRC 14064 / NCIMB 13271 / NRRL B-12336 / IMRU 3971 / 101</strain>
    </source>
</reference>
<dbReference type="EMBL" id="CP001630">
    <property type="protein sequence ID" value="ACU38568.1"/>
    <property type="molecule type" value="Genomic_DNA"/>
</dbReference>
<evidence type="ECO:0000313" key="1">
    <source>
        <dbReference type="EMBL" id="ACU38568.1"/>
    </source>
</evidence>
<evidence type="ECO:0008006" key="3">
    <source>
        <dbReference type="Google" id="ProtNLM"/>
    </source>
</evidence>
<keyword evidence="2" id="KW-1185">Reference proteome</keyword>
<name>C6WP66_ACTMD</name>
<dbReference type="AlphaFoldDB" id="C6WP66"/>
<organism evidence="1 2">
    <name type="scientific">Actinosynnema mirum (strain ATCC 29888 / DSM 43827 / JCM 3225 / NBRC 14064 / NCIMB 13271 / NRRL B-12336 / IMRU 3971 / 101)</name>
    <dbReference type="NCBI Taxonomy" id="446462"/>
    <lineage>
        <taxon>Bacteria</taxon>
        <taxon>Bacillati</taxon>
        <taxon>Actinomycetota</taxon>
        <taxon>Actinomycetes</taxon>
        <taxon>Pseudonocardiales</taxon>
        <taxon>Pseudonocardiaceae</taxon>
        <taxon>Actinosynnema</taxon>
    </lineage>
</organism>
<dbReference type="eggNOG" id="ENOG5030N86">
    <property type="taxonomic scope" value="Bacteria"/>
</dbReference>
<proteinExistence type="predicted"/>
<dbReference type="InterPro" id="IPR036689">
    <property type="entry name" value="ESAT-6-like_sf"/>
</dbReference>
<dbReference type="KEGG" id="ami:Amir_4739"/>